<name>A0A0G1EWE9_9BACT</name>
<dbReference type="AlphaFoldDB" id="A0A0G1EWE9"/>
<organism evidence="1 2">
    <name type="scientific">Candidatus Beckwithbacteria bacterium GW2011_GWA2_43_10</name>
    <dbReference type="NCBI Taxonomy" id="1618369"/>
    <lineage>
        <taxon>Bacteria</taxon>
        <taxon>Candidatus Beckwithiibacteriota</taxon>
    </lineage>
</organism>
<proteinExistence type="predicted"/>
<reference evidence="1 2" key="1">
    <citation type="journal article" date="2015" name="Nature">
        <title>rRNA introns, odd ribosomes, and small enigmatic genomes across a large radiation of phyla.</title>
        <authorList>
            <person name="Brown C.T."/>
            <person name="Hug L.A."/>
            <person name="Thomas B.C."/>
            <person name="Sharon I."/>
            <person name="Castelle C.J."/>
            <person name="Singh A."/>
            <person name="Wilkins M.J."/>
            <person name="Williams K.H."/>
            <person name="Banfield J.F."/>
        </authorList>
    </citation>
    <scope>NUCLEOTIDE SEQUENCE [LARGE SCALE GENOMIC DNA]</scope>
</reference>
<evidence type="ECO:0000313" key="2">
    <source>
        <dbReference type="Proteomes" id="UP000034213"/>
    </source>
</evidence>
<protein>
    <submittedName>
        <fullName evidence="1">Uncharacterized protein</fullName>
    </submittedName>
</protein>
<sequence length="99" mass="11098">MPPEVHEFMVNHEVIDPVNQEIVIGEFLDSGSYNPKTIVKVCLWNTLVARFLSEIGEPASEESVKTMNQVLLERRSAVLDALSKDSNEDPVEIAKKPFS</sequence>
<accession>A0A0G1EWE9</accession>
<dbReference type="EMBL" id="LCEW01000047">
    <property type="protein sequence ID" value="KKS78913.1"/>
    <property type="molecule type" value="Genomic_DNA"/>
</dbReference>
<dbReference type="Proteomes" id="UP000034213">
    <property type="component" value="Unassembled WGS sequence"/>
</dbReference>
<gene>
    <name evidence="1" type="ORF">UV54_C0047G0001</name>
</gene>
<evidence type="ECO:0000313" key="1">
    <source>
        <dbReference type="EMBL" id="KKS78913.1"/>
    </source>
</evidence>
<comment type="caution">
    <text evidence="1">The sequence shown here is derived from an EMBL/GenBank/DDBJ whole genome shotgun (WGS) entry which is preliminary data.</text>
</comment>